<evidence type="ECO:0008006" key="3">
    <source>
        <dbReference type="Google" id="ProtNLM"/>
    </source>
</evidence>
<accession>A0A371FFU6</accession>
<dbReference type="Proteomes" id="UP000257109">
    <property type="component" value="Unassembled WGS sequence"/>
</dbReference>
<gene>
    <name evidence="1" type="ORF">CR513_42814</name>
</gene>
<dbReference type="EMBL" id="QJKJ01009277">
    <property type="protein sequence ID" value="RDX77110.1"/>
    <property type="molecule type" value="Genomic_DNA"/>
</dbReference>
<proteinExistence type="predicted"/>
<sequence length="180" mass="21429">MQQDKCFYVQKRNFPSKDELAVQRRFQNPKEEIIQTKTNEHFTVQVKKVHKVMENEAHTVNILPLFKGQNYDYWKQKMIAFYDICHINIGNGNYIPTNKGRVEILRSSWNKEQKTRYLLNSKVRNFPMCALTKAEYKKVHSCNSSKEMWDTLALAYEDHEIIDQMFGRFETIINNLRSLG</sequence>
<reference evidence="1" key="1">
    <citation type="submission" date="2018-05" db="EMBL/GenBank/DDBJ databases">
        <title>Draft genome of Mucuna pruriens seed.</title>
        <authorList>
            <person name="Nnadi N.E."/>
            <person name="Vos R."/>
            <person name="Hasami M.H."/>
            <person name="Devisetty U.K."/>
            <person name="Aguiy J.C."/>
        </authorList>
    </citation>
    <scope>NUCLEOTIDE SEQUENCE [LARGE SCALE GENOMIC DNA]</scope>
    <source>
        <strain evidence="1">JCA_2017</strain>
    </source>
</reference>
<evidence type="ECO:0000313" key="2">
    <source>
        <dbReference type="Proteomes" id="UP000257109"/>
    </source>
</evidence>
<protein>
    <recommendedName>
        <fullName evidence="3">DUF4219 domain-containing protein</fullName>
    </recommendedName>
</protein>
<dbReference type="AlphaFoldDB" id="A0A371FFU6"/>
<keyword evidence="2" id="KW-1185">Reference proteome</keyword>
<dbReference type="STRING" id="157652.A0A371FFU6"/>
<feature type="non-terminal residue" evidence="1">
    <location>
        <position position="1"/>
    </location>
</feature>
<evidence type="ECO:0000313" key="1">
    <source>
        <dbReference type="EMBL" id="RDX77110.1"/>
    </source>
</evidence>
<name>A0A371FFU6_MUCPR</name>
<dbReference type="OrthoDB" id="1001852at2759"/>
<organism evidence="1 2">
    <name type="scientific">Mucuna pruriens</name>
    <name type="common">Velvet bean</name>
    <name type="synonym">Dolichos pruriens</name>
    <dbReference type="NCBI Taxonomy" id="157652"/>
    <lineage>
        <taxon>Eukaryota</taxon>
        <taxon>Viridiplantae</taxon>
        <taxon>Streptophyta</taxon>
        <taxon>Embryophyta</taxon>
        <taxon>Tracheophyta</taxon>
        <taxon>Spermatophyta</taxon>
        <taxon>Magnoliopsida</taxon>
        <taxon>eudicotyledons</taxon>
        <taxon>Gunneridae</taxon>
        <taxon>Pentapetalae</taxon>
        <taxon>rosids</taxon>
        <taxon>fabids</taxon>
        <taxon>Fabales</taxon>
        <taxon>Fabaceae</taxon>
        <taxon>Papilionoideae</taxon>
        <taxon>50 kb inversion clade</taxon>
        <taxon>NPAAA clade</taxon>
        <taxon>indigoferoid/millettioid clade</taxon>
        <taxon>Phaseoleae</taxon>
        <taxon>Mucuna</taxon>
    </lineage>
</organism>
<comment type="caution">
    <text evidence="1">The sequence shown here is derived from an EMBL/GenBank/DDBJ whole genome shotgun (WGS) entry which is preliminary data.</text>
</comment>